<accession>A0A7J8CI36</accession>
<keyword evidence="3" id="KW-0399">Innate immunity</keyword>
<evidence type="ECO:0000256" key="2">
    <source>
        <dbReference type="ARBA" id="ARBA00022490"/>
    </source>
</evidence>
<dbReference type="AlphaFoldDB" id="A0A7J8CI36"/>
<organism evidence="8 9">
    <name type="scientific">Rousettus aegyptiacus</name>
    <name type="common">Egyptian fruit bat</name>
    <name type="synonym">Pteropus aegyptiacus</name>
    <dbReference type="NCBI Taxonomy" id="9407"/>
    <lineage>
        <taxon>Eukaryota</taxon>
        <taxon>Metazoa</taxon>
        <taxon>Chordata</taxon>
        <taxon>Craniata</taxon>
        <taxon>Vertebrata</taxon>
        <taxon>Euteleostomi</taxon>
        <taxon>Mammalia</taxon>
        <taxon>Eutheria</taxon>
        <taxon>Laurasiatheria</taxon>
        <taxon>Chiroptera</taxon>
        <taxon>Yinpterochiroptera</taxon>
        <taxon>Pteropodoidea</taxon>
        <taxon>Pteropodidae</taxon>
        <taxon>Rousettinae</taxon>
        <taxon>Rousettus</taxon>
    </lineage>
</organism>
<sequence>MSCSTVYLSENEDKEFITHVMDFFEDVNIYINNTDDLVVSEFCLKHSQNLQKLHLCIENVFSDDYGATLSETQKLCFWRDLCLVFTTSRNFQVLDLDDCSFNEASQTILCKALAQPICGLQKLVLMYCCLISVACDYISQALLCNKSLSLLDLGSNFLEDNGVMSLSSSSLSSVITTTTIIIIIIIIIIITITIITTNITIIIIITIIITIIINHHRHHHQSSPPSHYHPHHLRNINVIVTSSKRRFHLFLVLLKTDIYALLKMASSFFSDFGLIWYLEELKRDQFQKLKELLKQEPPQFGLKQIPWADVKK</sequence>
<dbReference type="InterPro" id="IPR004020">
    <property type="entry name" value="DAPIN"/>
</dbReference>
<dbReference type="Gene3D" id="1.10.533.10">
    <property type="entry name" value="Death Domain, Fas"/>
    <property type="match status" value="1"/>
</dbReference>
<evidence type="ECO:0000313" key="8">
    <source>
        <dbReference type="EMBL" id="KAF6410520.1"/>
    </source>
</evidence>
<keyword evidence="6" id="KW-1133">Transmembrane helix</keyword>
<dbReference type="GO" id="GO:0006954">
    <property type="term" value="P:inflammatory response"/>
    <property type="evidence" value="ECO:0007669"/>
    <property type="project" value="UniProtKB-KW"/>
</dbReference>
<evidence type="ECO:0000256" key="1">
    <source>
        <dbReference type="ARBA" id="ARBA00004496"/>
    </source>
</evidence>
<evidence type="ECO:0000256" key="6">
    <source>
        <dbReference type="SAM" id="Phobius"/>
    </source>
</evidence>
<evidence type="ECO:0000256" key="5">
    <source>
        <dbReference type="ARBA" id="ARBA00023198"/>
    </source>
</evidence>
<comment type="caution">
    <text evidence="8">The sequence shown here is derived from an EMBL/GenBank/DDBJ whole genome shotgun (WGS) entry which is preliminary data.</text>
</comment>
<protein>
    <recommendedName>
        <fullName evidence="7">Pyrin domain-containing protein</fullName>
    </recommendedName>
</protein>
<dbReference type="SUPFAM" id="SSF47986">
    <property type="entry name" value="DEATH domain"/>
    <property type="match status" value="1"/>
</dbReference>
<feature type="transmembrane region" description="Helical" evidence="6">
    <location>
        <begin position="258"/>
        <end position="278"/>
    </location>
</feature>
<dbReference type="InterPro" id="IPR050637">
    <property type="entry name" value="NLRP_innate_immun_reg"/>
</dbReference>
<proteinExistence type="predicted"/>
<dbReference type="PANTHER" id="PTHR45690">
    <property type="entry name" value="NACHT, LRR AND PYD DOMAINS-CONTAINING PROTEIN 12"/>
    <property type="match status" value="1"/>
</dbReference>
<dbReference type="Pfam" id="PF02758">
    <property type="entry name" value="PYRIN"/>
    <property type="match status" value="1"/>
</dbReference>
<gene>
    <name evidence="8" type="ORF">HJG63_009050</name>
</gene>
<dbReference type="GO" id="GO:0045087">
    <property type="term" value="P:innate immune response"/>
    <property type="evidence" value="ECO:0007669"/>
    <property type="project" value="UniProtKB-KW"/>
</dbReference>
<evidence type="ECO:0000256" key="3">
    <source>
        <dbReference type="ARBA" id="ARBA00022588"/>
    </source>
</evidence>
<keyword evidence="6" id="KW-0472">Membrane</keyword>
<keyword evidence="4" id="KW-0391">Immunity</keyword>
<evidence type="ECO:0000313" key="9">
    <source>
        <dbReference type="Proteomes" id="UP000593571"/>
    </source>
</evidence>
<keyword evidence="2" id="KW-0963">Cytoplasm</keyword>
<keyword evidence="9" id="KW-1185">Reference proteome</keyword>
<dbReference type="SUPFAM" id="SSF52047">
    <property type="entry name" value="RNI-like"/>
    <property type="match status" value="1"/>
</dbReference>
<keyword evidence="5" id="KW-0395">Inflammatory response</keyword>
<comment type="subcellular location">
    <subcellularLocation>
        <location evidence="1">Cytoplasm</location>
    </subcellularLocation>
</comment>
<dbReference type="Gene3D" id="3.80.10.10">
    <property type="entry name" value="Ribonuclease Inhibitor"/>
    <property type="match status" value="1"/>
</dbReference>
<dbReference type="EMBL" id="JACASE010000014">
    <property type="protein sequence ID" value="KAF6410520.1"/>
    <property type="molecule type" value="Genomic_DNA"/>
</dbReference>
<evidence type="ECO:0000259" key="7">
    <source>
        <dbReference type="Pfam" id="PF02758"/>
    </source>
</evidence>
<feature type="transmembrane region" description="Helical" evidence="6">
    <location>
        <begin position="163"/>
        <end position="192"/>
    </location>
</feature>
<keyword evidence="6" id="KW-0812">Transmembrane</keyword>
<dbReference type="Proteomes" id="UP000593571">
    <property type="component" value="Unassembled WGS sequence"/>
</dbReference>
<dbReference type="PANTHER" id="PTHR45690:SF13">
    <property type="entry name" value="NACHT, LRR AND PYD DOMAINS-CONTAINING PROTEIN 9"/>
    <property type="match status" value="1"/>
</dbReference>
<reference evidence="8 9" key="1">
    <citation type="journal article" date="2020" name="Nature">
        <title>Six reference-quality genomes reveal evolution of bat adaptations.</title>
        <authorList>
            <person name="Jebb D."/>
            <person name="Huang Z."/>
            <person name="Pippel M."/>
            <person name="Hughes G.M."/>
            <person name="Lavrichenko K."/>
            <person name="Devanna P."/>
            <person name="Winkler S."/>
            <person name="Jermiin L.S."/>
            <person name="Skirmuntt E.C."/>
            <person name="Katzourakis A."/>
            <person name="Burkitt-Gray L."/>
            <person name="Ray D.A."/>
            <person name="Sullivan K.A.M."/>
            <person name="Roscito J.G."/>
            <person name="Kirilenko B.M."/>
            <person name="Davalos L.M."/>
            <person name="Corthals A.P."/>
            <person name="Power M.L."/>
            <person name="Jones G."/>
            <person name="Ransome R.D."/>
            <person name="Dechmann D.K.N."/>
            <person name="Locatelli A.G."/>
            <person name="Puechmaille S.J."/>
            <person name="Fedrigo O."/>
            <person name="Jarvis E.D."/>
            <person name="Hiller M."/>
            <person name="Vernes S.C."/>
            <person name="Myers E.W."/>
            <person name="Teeling E.C."/>
        </authorList>
    </citation>
    <scope>NUCLEOTIDE SEQUENCE [LARGE SCALE GENOMIC DNA]</scope>
    <source>
        <strain evidence="8">MRouAeg1</strain>
        <tissue evidence="8">Muscle</tissue>
    </source>
</reference>
<feature type="domain" description="Pyrin" evidence="7">
    <location>
        <begin position="273"/>
        <end position="312"/>
    </location>
</feature>
<dbReference type="InterPro" id="IPR032675">
    <property type="entry name" value="LRR_dom_sf"/>
</dbReference>
<dbReference type="GO" id="GO:0050727">
    <property type="term" value="P:regulation of inflammatory response"/>
    <property type="evidence" value="ECO:0007669"/>
    <property type="project" value="TreeGrafter"/>
</dbReference>
<name>A0A7J8CI36_ROUAE</name>
<dbReference type="GO" id="GO:0061702">
    <property type="term" value="C:canonical inflammasome complex"/>
    <property type="evidence" value="ECO:0007669"/>
    <property type="project" value="TreeGrafter"/>
</dbReference>
<evidence type="ECO:0000256" key="4">
    <source>
        <dbReference type="ARBA" id="ARBA00022859"/>
    </source>
</evidence>
<dbReference type="SMART" id="SM00368">
    <property type="entry name" value="LRR_RI"/>
    <property type="match status" value="2"/>
</dbReference>
<dbReference type="InterPro" id="IPR011029">
    <property type="entry name" value="DEATH-like_dom_sf"/>
</dbReference>